<dbReference type="Pfam" id="PF02743">
    <property type="entry name" value="dCache_1"/>
    <property type="match status" value="1"/>
</dbReference>
<dbReference type="EMBL" id="PIYS01000027">
    <property type="protein sequence ID" value="PKF70396.1"/>
    <property type="molecule type" value="Genomic_DNA"/>
</dbReference>
<dbReference type="EC" id="2.7.13.3" evidence="3"/>
<dbReference type="RefSeq" id="WP_101194110.1">
    <property type="nucleotide sequence ID" value="NZ_PIYS01000027.1"/>
</dbReference>
<dbReference type="InterPro" id="IPR005467">
    <property type="entry name" value="His_kinase_dom"/>
</dbReference>
<organism evidence="15 16">
    <name type="scientific">Pseudomonas fluvialis</name>
    <dbReference type="NCBI Taxonomy" id="1793966"/>
    <lineage>
        <taxon>Bacteria</taxon>
        <taxon>Pseudomonadati</taxon>
        <taxon>Pseudomonadota</taxon>
        <taxon>Gammaproteobacteria</taxon>
        <taxon>Pseudomonadales</taxon>
        <taxon>Pseudomonadaceae</taxon>
        <taxon>Pseudomonas</taxon>
    </lineage>
</organism>
<dbReference type="PANTHER" id="PTHR43065:SF42">
    <property type="entry name" value="TWO-COMPONENT SENSOR PPRA"/>
    <property type="match status" value="1"/>
</dbReference>
<dbReference type="SMART" id="SM00387">
    <property type="entry name" value="HATPase_c"/>
    <property type="match status" value="1"/>
</dbReference>
<dbReference type="InterPro" id="IPR036890">
    <property type="entry name" value="HATPase_C_sf"/>
</dbReference>
<keyword evidence="9 12" id="KW-1133">Transmembrane helix</keyword>
<dbReference type="Gene3D" id="6.10.340.10">
    <property type="match status" value="1"/>
</dbReference>
<comment type="catalytic activity">
    <reaction evidence="1">
        <text>ATP + protein L-histidine = ADP + protein N-phospho-L-histidine.</text>
        <dbReference type="EC" id="2.7.13.3"/>
    </reaction>
</comment>
<dbReference type="InterPro" id="IPR003660">
    <property type="entry name" value="HAMP_dom"/>
</dbReference>
<dbReference type="InterPro" id="IPR033479">
    <property type="entry name" value="dCache_1"/>
</dbReference>
<evidence type="ECO:0000313" key="16">
    <source>
        <dbReference type="Proteomes" id="UP000242861"/>
    </source>
</evidence>
<feature type="transmembrane region" description="Helical" evidence="12">
    <location>
        <begin position="287"/>
        <end position="309"/>
    </location>
</feature>
<dbReference type="GO" id="GO:0005886">
    <property type="term" value="C:plasma membrane"/>
    <property type="evidence" value="ECO:0007669"/>
    <property type="project" value="UniProtKB-SubCell"/>
</dbReference>
<evidence type="ECO:0000256" key="12">
    <source>
        <dbReference type="SAM" id="Phobius"/>
    </source>
</evidence>
<dbReference type="InterPro" id="IPR003594">
    <property type="entry name" value="HATPase_dom"/>
</dbReference>
<dbReference type="CDD" id="cd06225">
    <property type="entry name" value="HAMP"/>
    <property type="match status" value="1"/>
</dbReference>
<evidence type="ECO:0000256" key="7">
    <source>
        <dbReference type="ARBA" id="ARBA00022692"/>
    </source>
</evidence>
<keyword evidence="8" id="KW-0418">Kinase</keyword>
<evidence type="ECO:0000256" key="1">
    <source>
        <dbReference type="ARBA" id="ARBA00000085"/>
    </source>
</evidence>
<dbReference type="PRINTS" id="PR00344">
    <property type="entry name" value="BCTRLSENSOR"/>
</dbReference>
<evidence type="ECO:0000256" key="11">
    <source>
        <dbReference type="SAM" id="MobiDB-lite"/>
    </source>
</evidence>
<dbReference type="Pfam" id="PF02518">
    <property type="entry name" value="HATPase_c"/>
    <property type="match status" value="1"/>
</dbReference>
<dbReference type="AlphaFoldDB" id="A0A2I0CMK6"/>
<dbReference type="SMART" id="SM00304">
    <property type="entry name" value="HAMP"/>
    <property type="match status" value="1"/>
</dbReference>
<evidence type="ECO:0000256" key="5">
    <source>
        <dbReference type="ARBA" id="ARBA00022553"/>
    </source>
</evidence>
<evidence type="ECO:0000256" key="6">
    <source>
        <dbReference type="ARBA" id="ARBA00022679"/>
    </source>
</evidence>
<gene>
    <name evidence="15" type="ORF">CW360_13935</name>
</gene>
<comment type="subcellular location">
    <subcellularLocation>
        <location evidence="2">Cell membrane</location>
        <topology evidence="2">Multi-pass membrane protein</topology>
    </subcellularLocation>
</comment>
<dbReference type="PROSITE" id="PS50109">
    <property type="entry name" value="HIS_KIN"/>
    <property type="match status" value="1"/>
</dbReference>
<feature type="domain" description="Histidine kinase" evidence="13">
    <location>
        <begin position="415"/>
        <end position="647"/>
    </location>
</feature>
<dbReference type="Gene3D" id="3.30.565.10">
    <property type="entry name" value="Histidine kinase-like ATPase, C-terminal domain"/>
    <property type="match status" value="1"/>
</dbReference>
<feature type="domain" description="HAMP" evidence="14">
    <location>
        <begin position="307"/>
        <end position="359"/>
    </location>
</feature>
<dbReference type="Pfam" id="PF00672">
    <property type="entry name" value="HAMP"/>
    <property type="match status" value="1"/>
</dbReference>
<evidence type="ECO:0000256" key="8">
    <source>
        <dbReference type="ARBA" id="ARBA00022777"/>
    </source>
</evidence>
<evidence type="ECO:0000256" key="4">
    <source>
        <dbReference type="ARBA" id="ARBA00022475"/>
    </source>
</evidence>
<evidence type="ECO:0000313" key="15">
    <source>
        <dbReference type="EMBL" id="PKF70396.1"/>
    </source>
</evidence>
<dbReference type="Gene3D" id="1.10.287.130">
    <property type="match status" value="1"/>
</dbReference>
<dbReference type="CDD" id="cd00082">
    <property type="entry name" value="HisKA"/>
    <property type="match status" value="1"/>
</dbReference>
<evidence type="ECO:0000259" key="13">
    <source>
        <dbReference type="PROSITE" id="PS50109"/>
    </source>
</evidence>
<keyword evidence="10 12" id="KW-0472">Membrane</keyword>
<dbReference type="SUPFAM" id="SSF55874">
    <property type="entry name" value="ATPase domain of HSP90 chaperone/DNA topoisomerase II/histidine kinase"/>
    <property type="match status" value="1"/>
</dbReference>
<name>A0A2I0CMK6_9PSED</name>
<dbReference type="InterPro" id="IPR003661">
    <property type="entry name" value="HisK_dim/P_dom"/>
</dbReference>
<evidence type="ECO:0000256" key="2">
    <source>
        <dbReference type="ARBA" id="ARBA00004651"/>
    </source>
</evidence>
<dbReference type="SUPFAM" id="SSF47384">
    <property type="entry name" value="Homodimeric domain of signal transducing histidine kinase"/>
    <property type="match status" value="1"/>
</dbReference>
<feature type="transmembrane region" description="Helical" evidence="12">
    <location>
        <begin position="22"/>
        <end position="42"/>
    </location>
</feature>
<keyword evidence="6" id="KW-0808">Transferase</keyword>
<dbReference type="InterPro" id="IPR004358">
    <property type="entry name" value="Sig_transdc_His_kin-like_C"/>
</dbReference>
<evidence type="ECO:0000256" key="3">
    <source>
        <dbReference type="ARBA" id="ARBA00012438"/>
    </source>
</evidence>
<reference evidence="16" key="1">
    <citation type="submission" date="2017-12" db="EMBL/GenBank/DDBJ databases">
        <authorList>
            <person name="Yu X.-Y."/>
        </authorList>
    </citation>
    <scope>NUCLEOTIDE SEQUENCE [LARGE SCALE GENOMIC DNA]</scope>
    <source>
        <strain evidence="16">ZYSR67-Z</strain>
    </source>
</reference>
<keyword evidence="7 12" id="KW-0812">Transmembrane</keyword>
<accession>A0A2I0CMK6</accession>
<dbReference type="InterPro" id="IPR036097">
    <property type="entry name" value="HisK_dim/P_sf"/>
</dbReference>
<evidence type="ECO:0000256" key="9">
    <source>
        <dbReference type="ARBA" id="ARBA00022989"/>
    </source>
</evidence>
<keyword evidence="5" id="KW-0597">Phosphoprotein</keyword>
<dbReference type="CDD" id="cd00075">
    <property type="entry name" value="HATPase"/>
    <property type="match status" value="1"/>
</dbReference>
<evidence type="ECO:0000256" key="10">
    <source>
        <dbReference type="ARBA" id="ARBA00023136"/>
    </source>
</evidence>
<dbReference type="Proteomes" id="UP000242861">
    <property type="component" value="Unassembled WGS sequence"/>
</dbReference>
<proteinExistence type="predicted"/>
<dbReference type="PROSITE" id="PS50885">
    <property type="entry name" value="HAMP"/>
    <property type="match status" value="1"/>
</dbReference>
<sequence length="671" mass="73437">MAATAAQTDKARPLLWTLAGRFLLVALLPILTMGLLFYLYYAPLMRSAVEQRQQLAADTTAQQLQRHFSIANRELSALAALFRHNRQLPVAQLQTLLDAYADSSDFYEAIYLTDAESRIQVIGLPQAKRHLRQNLAGLDLSARDFVRQAHQQQQAYWSNSFLSTVSARPAVALALPVGRRSLVGEVAISPLPQLAHQLSLDGTLQVRIVDRQYQLIADSQRQGDLQQLNLGHLAVLQDDAPSPREFTLDGQRLTGLARQVDGPGWRVLVAQPVEQAYALIQATWQRLLIALGLTLTLGLLFAGATSWALAGRISLFSRHARAIAAGDYQLPLEHSRIAELNDLSHSLQRMVAAIHERESDYRELNASLEQRINDRTEALRQSNSELSSAMQILQHTQSELVQSEKLAALGALVAGIAHELNTPIGNSLMAASSLQDFSREVASAISDGTLKRSALESFLADNQTASDILIRNLRRASELISSFKQVAVDQASAQRRQFHLDEVVSEILITLGPSLKKTPYRVVNQVQLHEELDSYPGPLGQVLVNLINNALLHAFHAREQGCIELRGQTLPGDWLELQVCDDGIGIADEHLPRIFDPFFTTRLGQGGSGLGLHIVHNLVSGVLGGKLGVRSQLGQGTCFTLRLPRVAPLTSSSPPPPDRADASTPTANPAA</sequence>
<evidence type="ECO:0000259" key="14">
    <source>
        <dbReference type="PROSITE" id="PS50885"/>
    </source>
</evidence>
<dbReference type="GO" id="GO:0000155">
    <property type="term" value="F:phosphorelay sensor kinase activity"/>
    <property type="evidence" value="ECO:0007669"/>
    <property type="project" value="InterPro"/>
</dbReference>
<feature type="compositionally biased region" description="Low complexity" evidence="11">
    <location>
        <begin position="662"/>
        <end position="671"/>
    </location>
</feature>
<dbReference type="Gene3D" id="3.30.450.20">
    <property type="entry name" value="PAS domain"/>
    <property type="match status" value="1"/>
</dbReference>
<feature type="region of interest" description="Disordered" evidence="11">
    <location>
        <begin position="647"/>
        <end position="671"/>
    </location>
</feature>
<protein>
    <recommendedName>
        <fullName evidence="3">histidine kinase</fullName>
        <ecNumber evidence="3">2.7.13.3</ecNumber>
    </recommendedName>
</protein>
<dbReference type="PANTHER" id="PTHR43065">
    <property type="entry name" value="SENSOR HISTIDINE KINASE"/>
    <property type="match status" value="1"/>
</dbReference>
<keyword evidence="4" id="KW-1003">Cell membrane</keyword>
<comment type="caution">
    <text evidence="15">The sequence shown here is derived from an EMBL/GenBank/DDBJ whole genome shotgun (WGS) entry which is preliminary data.</text>
</comment>